<evidence type="ECO:0000256" key="1">
    <source>
        <dbReference type="SAM" id="Phobius"/>
    </source>
</evidence>
<proteinExistence type="predicted"/>
<dbReference type="Proteomes" id="UP001205105">
    <property type="component" value="Unassembled WGS sequence"/>
</dbReference>
<keyword evidence="1" id="KW-0812">Transmembrane</keyword>
<dbReference type="EMBL" id="JADXDR010000037">
    <property type="protein sequence ID" value="KAI7843544.1"/>
    <property type="molecule type" value="Genomic_DNA"/>
</dbReference>
<feature type="transmembrane region" description="Helical" evidence="1">
    <location>
        <begin position="97"/>
        <end position="128"/>
    </location>
</feature>
<reference evidence="2" key="1">
    <citation type="submission" date="2020-11" db="EMBL/GenBank/DDBJ databases">
        <title>Chlorella ohadii genome sequencing and assembly.</title>
        <authorList>
            <person name="Murik O."/>
            <person name="Treves H."/>
            <person name="Kedem I."/>
            <person name="Shotland Y."/>
            <person name="Kaplan A."/>
        </authorList>
    </citation>
    <scope>NUCLEOTIDE SEQUENCE</scope>
    <source>
        <strain evidence="2">1</strain>
    </source>
</reference>
<gene>
    <name evidence="2" type="ORF">COHA_002786</name>
</gene>
<evidence type="ECO:0000313" key="2">
    <source>
        <dbReference type="EMBL" id="KAI7843544.1"/>
    </source>
</evidence>
<accession>A0AAD5H432</accession>
<keyword evidence="3" id="KW-1185">Reference proteome</keyword>
<evidence type="ECO:0000313" key="3">
    <source>
        <dbReference type="Proteomes" id="UP001205105"/>
    </source>
</evidence>
<organism evidence="2 3">
    <name type="scientific">Chlorella ohadii</name>
    <dbReference type="NCBI Taxonomy" id="2649997"/>
    <lineage>
        <taxon>Eukaryota</taxon>
        <taxon>Viridiplantae</taxon>
        <taxon>Chlorophyta</taxon>
        <taxon>core chlorophytes</taxon>
        <taxon>Trebouxiophyceae</taxon>
        <taxon>Chlorellales</taxon>
        <taxon>Chlorellaceae</taxon>
        <taxon>Chlorella clade</taxon>
        <taxon>Chlorella</taxon>
    </lineage>
</organism>
<comment type="caution">
    <text evidence="2">The sequence shown here is derived from an EMBL/GenBank/DDBJ whole genome shotgun (WGS) entry which is preliminary data.</text>
</comment>
<name>A0AAD5H432_9CHLO</name>
<dbReference type="AlphaFoldDB" id="A0AAD5H432"/>
<sequence length="145" mass="15310">MLLLAYVGVESTGRLACVFVAIASLIWMMELSNSPMSSQASGAYMAAALVFAFLAGLAKSEVVICAFAAIAIFIWFAELDNDDASSKLSGGYRAYQAAALLLALWAGMESTALLICLLASIGGIIWVAEAENHNNSRMPSRPVDP</sequence>
<feature type="transmembrane region" description="Helical" evidence="1">
    <location>
        <begin position="12"/>
        <end position="32"/>
    </location>
</feature>
<feature type="transmembrane region" description="Helical" evidence="1">
    <location>
        <begin position="44"/>
        <end position="77"/>
    </location>
</feature>
<keyword evidence="1" id="KW-1133">Transmembrane helix</keyword>
<keyword evidence="1" id="KW-0472">Membrane</keyword>
<protein>
    <submittedName>
        <fullName evidence="2">Uncharacterized protein</fullName>
    </submittedName>
</protein>